<keyword evidence="2" id="KW-1185">Reference proteome</keyword>
<evidence type="ECO:0000313" key="1">
    <source>
        <dbReference type="EMBL" id="KAF2261233.1"/>
    </source>
</evidence>
<gene>
    <name evidence="1" type="ORF">CC78DRAFT_470946</name>
</gene>
<dbReference type="PANTHER" id="PTHR48182">
    <property type="entry name" value="PROTEIN SERAC1"/>
    <property type="match status" value="1"/>
</dbReference>
<dbReference type="EMBL" id="ML986662">
    <property type="protein sequence ID" value="KAF2261233.1"/>
    <property type="molecule type" value="Genomic_DNA"/>
</dbReference>
<dbReference type="OrthoDB" id="5086500at2759"/>
<accession>A0A9P4K324</accession>
<dbReference type="Proteomes" id="UP000800093">
    <property type="component" value="Unassembled WGS sequence"/>
</dbReference>
<feature type="non-terminal residue" evidence="1">
    <location>
        <position position="1"/>
    </location>
</feature>
<dbReference type="PANTHER" id="PTHR48182:SF3">
    <property type="entry name" value="DUF676 DOMAIN-CONTAINING PROTEIN"/>
    <property type="match status" value="1"/>
</dbReference>
<name>A0A9P4K324_9PLEO</name>
<reference evidence="2" key="1">
    <citation type="journal article" date="2020" name="Stud. Mycol.">
        <title>101 Dothideomycetes genomes: A test case for predicting lifestyles and emergence of pathogens.</title>
        <authorList>
            <person name="Haridas S."/>
            <person name="Albert R."/>
            <person name="Binder M."/>
            <person name="Bloem J."/>
            <person name="LaButti K."/>
            <person name="Salamov A."/>
            <person name="Andreopoulos B."/>
            <person name="Baker S."/>
            <person name="Barry K."/>
            <person name="Bills G."/>
            <person name="Bluhm B."/>
            <person name="Cannon C."/>
            <person name="Castanera R."/>
            <person name="Culley D."/>
            <person name="Daum C."/>
            <person name="Ezra D."/>
            <person name="Gonzalez J."/>
            <person name="Henrissat B."/>
            <person name="Kuo A."/>
            <person name="Liang C."/>
            <person name="Lipzen A."/>
            <person name="Lutzoni F."/>
            <person name="Magnuson J."/>
            <person name="Mondo S."/>
            <person name="Nolan M."/>
            <person name="Ohm R."/>
            <person name="Pangilinan J."/>
            <person name="Park H.-J."/>
            <person name="Ramirez L."/>
            <person name="Alfaro M."/>
            <person name="Sun H."/>
            <person name="Tritt A."/>
            <person name="Yoshinaga Y."/>
            <person name="Zwiers L.-H."/>
            <person name="Turgeon B."/>
            <person name="Goodwin S."/>
            <person name="Spatafora J."/>
            <person name="Crous P."/>
            <person name="Grigoriev I."/>
        </authorList>
    </citation>
    <scope>NUCLEOTIDE SEQUENCE [LARGE SCALE GENOMIC DNA]</scope>
    <source>
        <strain evidence="2">CBS 304.66</strain>
    </source>
</reference>
<organism evidence="1 2">
    <name type="scientific">Lojkania enalia</name>
    <dbReference type="NCBI Taxonomy" id="147567"/>
    <lineage>
        <taxon>Eukaryota</taxon>
        <taxon>Fungi</taxon>
        <taxon>Dikarya</taxon>
        <taxon>Ascomycota</taxon>
        <taxon>Pezizomycotina</taxon>
        <taxon>Dothideomycetes</taxon>
        <taxon>Pleosporomycetidae</taxon>
        <taxon>Pleosporales</taxon>
        <taxon>Pleosporales incertae sedis</taxon>
        <taxon>Lojkania</taxon>
    </lineage>
</organism>
<protein>
    <submittedName>
        <fullName evidence="1">Uncharacterized protein</fullName>
    </submittedName>
</protein>
<proteinExistence type="predicted"/>
<dbReference type="InterPro" id="IPR052374">
    <property type="entry name" value="SERAC1"/>
</dbReference>
<evidence type="ECO:0000313" key="2">
    <source>
        <dbReference type="Proteomes" id="UP000800093"/>
    </source>
</evidence>
<sequence>IIAIHSLNGHWKGSRTSAINGAVWLADILPEDAKKARIFSYSYNASTHSDKPIYKQSISDHAEDLVAKLLQKVRGKIRS</sequence>
<comment type="caution">
    <text evidence="1">The sequence shown here is derived from an EMBL/GenBank/DDBJ whole genome shotgun (WGS) entry which is preliminary data.</text>
</comment>
<dbReference type="AlphaFoldDB" id="A0A9P4K324"/>